<keyword evidence="6" id="KW-0675">Receptor</keyword>
<dbReference type="InterPro" id="IPR008969">
    <property type="entry name" value="CarboxyPept-like_regulatory"/>
</dbReference>
<dbReference type="GO" id="GO:0009279">
    <property type="term" value="C:cell outer membrane"/>
    <property type="evidence" value="ECO:0007669"/>
    <property type="project" value="UniProtKB-SubCell"/>
</dbReference>
<dbReference type="RefSeq" id="WP_136410959.1">
    <property type="nucleotide sequence ID" value="NZ_CP039393.1"/>
</dbReference>
<dbReference type="AlphaFoldDB" id="A0A4P7VQK9"/>
<evidence type="ECO:0000313" key="6">
    <source>
        <dbReference type="EMBL" id="QCD36555.1"/>
    </source>
</evidence>
<reference evidence="6 7" key="1">
    <citation type="submission" date="2019-02" db="EMBL/GenBank/DDBJ databases">
        <title>Isolation and identification of novel species under the genus Muribaculum.</title>
        <authorList>
            <person name="Miyake S."/>
            <person name="Ding Y."/>
            <person name="Low A."/>
            <person name="Soh M."/>
            <person name="Seedorf H."/>
        </authorList>
    </citation>
    <scope>NUCLEOTIDE SEQUENCE [LARGE SCALE GENOMIC DNA]</scope>
    <source>
        <strain evidence="6 7">TLL-A4</strain>
    </source>
</reference>
<organism evidence="6 7">
    <name type="scientific">Muribaculum gordoncarteri</name>
    <dbReference type="NCBI Taxonomy" id="2530390"/>
    <lineage>
        <taxon>Bacteria</taxon>
        <taxon>Pseudomonadati</taxon>
        <taxon>Bacteroidota</taxon>
        <taxon>Bacteroidia</taxon>
        <taxon>Bacteroidales</taxon>
        <taxon>Muribaculaceae</taxon>
        <taxon>Muribaculum</taxon>
    </lineage>
</organism>
<comment type="subcellular location">
    <subcellularLocation>
        <location evidence="1">Cell outer membrane</location>
    </subcellularLocation>
</comment>
<evidence type="ECO:0000259" key="5">
    <source>
        <dbReference type="Pfam" id="PF00593"/>
    </source>
</evidence>
<protein>
    <submittedName>
        <fullName evidence="6">TonB-dependent receptor</fullName>
    </submittedName>
</protein>
<accession>A0A4P7VQK9</accession>
<keyword evidence="7" id="KW-1185">Reference proteome</keyword>
<dbReference type="SUPFAM" id="SSF56935">
    <property type="entry name" value="Porins"/>
    <property type="match status" value="1"/>
</dbReference>
<evidence type="ECO:0000313" key="7">
    <source>
        <dbReference type="Proteomes" id="UP000297031"/>
    </source>
</evidence>
<proteinExistence type="predicted"/>
<dbReference type="InterPro" id="IPR036942">
    <property type="entry name" value="Beta-barrel_TonB_sf"/>
</dbReference>
<dbReference type="Proteomes" id="UP000297031">
    <property type="component" value="Chromosome"/>
</dbReference>
<feature type="signal peptide" evidence="4">
    <location>
        <begin position="1"/>
        <end position="23"/>
    </location>
</feature>
<dbReference type="KEGG" id="mgod:E7746_12010"/>
<name>A0A4P7VQK9_9BACT</name>
<gene>
    <name evidence="6" type="ORF">E7746_12010</name>
</gene>
<feature type="chain" id="PRO_5020926312" evidence="4">
    <location>
        <begin position="24"/>
        <end position="769"/>
    </location>
</feature>
<dbReference type="OrthoDB" id="1098137at2"/>
<dbReference type="Gene3D" id="2.40.170.20">
    <property type="entry name" value="TonB-dependent receptor, beta-barrel domain"/>
    <property type="match status" value="1"/>
</dbReference>
<dbReference type="SUPFAM" id="SSF49464">
    <property type="entry name" value="Carboxypeptidase regulatory domain-like"/>
    <property type="match status" value="1"/>
</dbReference>
<keyword evidence="3" id="KW-0998">Cell outer membrane</keyword>
<dbReference type="Pfam" id="PF00593">
    <property type="entry name" value="TonB_dep_Rec_b-barrel"/>
    <property type="match status" value="1"/>
</dbReference>
<evidence type="ECO:0000256" key="2">
    <source>
        <dbReference type="ARBA" id="ARBA00023136"/>
    </source>
</evidence>
<keyword evidence="2" id="KW-0472">Membrane</keyword>
<feature type="domain" description="TonB-dependent receptor-like beta-barrel" evidence="5">
    <location>
        <begin position="299"/>
        <end position="700"/>
    </location>
</feature>
<evidence type="ECO:0000256" key="4">
    <source>
        <dbReference type="SAM" id="SignalP"/>
    </source>
</evidence>
<evidence type="ECO:0000256" key="3">
    <source>
        <dbReference type="ARBA" id="ARBA00023237"/>
    </source>
</evidence>
<keyword evidence="4" id="KW-0732">Signal</keyword>
<dbReference type="EMBL" id="CP039393">
    <property type="protein sequence ID" value="QCD36555.1"/>
    <property type="molecule type" value="Genomic_DNA"/>
</dbReference>
<evidence type="ECO:0000256" key="1">
    <source>
        <dbReference type="ARBA" id="ARBA00004442"/>
    </source>
</evidence>
<dbReference type="InterPro" id="IPR000531">
    <property type="entry name" value="Beta-barrel_TonB"/>
</dbReference>
<sequence>MRISIKILSITLVAIISALTAEAFTVRGRIVDNTLKDPVPGAIVTIASPDSTVIARGTSDGKGTFTVNVDSVTEQLIITVDATSYSRLSLSLSGAGSDIDLGSVAMSPSTIGLAEVTVSAKAVNRLTDRTILIPSAEEIKRAPGMMGLLNSLSFKSLELKVNSLTNTITINGQSAKILINGVQRRIEDLTALIPENIARVEYCSYPDVRYGACWVNIITVPVDKGGSVMAYLNPALTAKRTSQQVAASYRHGANEVSINYSGGFRDSDKEYSHKEEEYIGGGNVTRLYYHGLPSTTIDRYNSLRIDYTRQPSDKRIFIASLLLDQHSQNQDEDTEVQEISSSYTERTSRDFKSLAPTLDLYYRENTSANGVMELNVTTSLSRGDYYRDIVNTTGYSDLNKINNTAWFIGGEALYSHRYSSVSTRYGIQYRFTNSDRKTTINNGNPIADDASSHVFYGYASIGGRLLDIGYSFAAGLRYNRVTSSMLRPSFTMSLNRYFGNDFSAGYQLQWQPSSPGLSRYSNVFTPVNELLYRTGNPDLKSTTTTSNRLSIQYGHGKFYASGEVFYNYVKRPIMNVYSYVDDPSSEIAGKFLMRPENCHNNRRMGMSLSMSVNNLLNHLSLAVWGGWGKYSTRGEGFRYDKCTWNADAQASFYWDTWTVNANFTLIPGYQLSTNNLNERSRFSSVDVSYRYRQWTFSASISQIFSKHGIRQRNWVLSSVHPEYSDYYLKNFANLVSIGVRYSLNFGKRLRKGNRSTSSYGIDSGVNITY</sequence>